<gene>
    <name evidence="1" type="ORF">CFN78_13400</name>
</gene>
<evidence type="ECO:0000313" key="2">
    <source>
        <dbReference type="Proteomes" id="UP000242444"/>
    </source>
</evidence>
<evidence type="ECO:0000313" key="1">
    <source>
        <dbReference type="EMBL" id="OZM72629.1"/>
    </source>
</evidence>
<dbReference type="RefSeq" id="WP_094863106.1">
    <property type="nucleotide sequence ID" value="NZ_NKYE01000007.1"/>
</dbReference>
<dbReference type="OrthoDB" id="9813713at2"/>
<name>A0A263D345_9PSEU</name>
<dbReference type="Pfam" id="PF04134">
    <property type="entry name" value="DCC1-like"/>
    <property type="match status" value="1"/>
</dbReference>
<sequence>MREGEPAGPVLLYDGDCGFCSRSVRFLEEHNLMGYRATPWQRVPDGELTVAFERLQSEVVLVRPGLPVVGGADALAASVRASDSRLRFTGRLLALPGFRAVAHAVYRQVARNRYRLPGGSAACRIG</sequence>
<dbReference type="Proteomes" id="UP000242444">
    <property type="component" value="Unassembled WGS sequence"/>
</dbReference>
<accession>A0A263D345</accession>
<dbReference type="EMBL" id="NKYE01000007">
    <property type="protein sequence ID" value="OZM72629.1"/>
    <property type="molecule type" value="Genomic_DNA"/>
</dbReference>
<dbReference type="InterPro" id="IPR007263">
    <property type="entry name" value="DCC1-like"/>
</dbReference>
<keyword evidence="2" id="KW-1185">Reference proteome</keyword>
<dbReference type="GO" id="GO:0015035">
    <property type="term" value="F:protein-disulfide reductase activity"/>
    <property type="evidence" value="ECO:0007669"/>
    <property type="project" value="InterPro"/>
</dbReference>
<evidence type="ECO:0008006" key="3">
    <source>
        <dbReference type="Google" id="ProtNLM"/>
    </source>
</evidence>
<organism evidence="1 2">
    <name type="scientific">Amycolatopsis antarctica</name>
    <dbReference type="NCBI Taxonomy" id="1854586"/>
    <lineage>
        <taxon>Bacteria</taxon>
        <taxon>Bacillati</taxon>
        <taxon>Actinomycetota</taxon>
        <taxon>Actinomycetes</taxon>
        <taxon>Pseudonocardiales</taxon>
        <taxon>Pseudonocardiaceae</taxon>
        <taxon>Amycolatopsis</taxon>
    </lineage>
</organism>
<protein>
    <recommendedName>
        <fullName evidence="3">Thiol-disulfide oxidoreductase</fullName>
    </recommendedName>
</protein>
<dbReference type="InParanoid" id="A0A263D345"/>
<dbReference type="AlphaFoldDB" id="A0A263D345"/>
<proteinExistence type="predicted"/>
<reference evidence="1 2" key="1">
    <citation type="submission" date="2017-07" db="EMBL/GenBank/DDBJ databases">
        <title>Amycolatopsis antarcticus sp. nov., isolated from the surface of an Antarcticus brown macroalga.</title>
        <authorList>
            <person name="Wang J."/>
            <person name="Leiva S."/>
            <person name="Huang J."/>
            <person name="Huang Y."/>
        </authorList>
    </citation>
    <scope>NUCLEOTIDE SEQUENCE [LARGE SCALE GENOMIC DNA]</scope>
    <source>
        <strain evidence="1 2">AU-G6</strain>
    </source>
</reference>
<comment type="caution">
    <text evidence="1">The sequence shown here is derived from an EMBL/GenBank/DDBJ whole genome shotgun (WGS) entry which is preliminary data.</text>
</comment>